<feature type="compositionally biased region" description="Low complexity" evidence="5">
    <location>
        <begin position="187"/>
        <end position="220"/>
    </location>
</feature>
<gene>
    <name evidence="8" type="ORF">SAMN02745116_00785</name>
</gene>
<feature type="region of interest" description="Disordered" evidence="5">
    <location>
        <begin position="146"/>
        <end position="221"/>
    </location>
</feature>
<reference evidence="8 9" key="1">
    <citation type="submission" date="2017-02" db="EMBL/GenBank/DDBJ databases">
        <authorList>
            <person name="Peterson S.W."/>
        </authorList>
    </citation>
    <scope>NUCLEOTIDE SEQUENCE [LARGE SCALE GENOMIC DNA]</scope>
    <source>
        <strain evidence="8 9">ATCC BAA-1030</strain>
    </source>
</reference>
<keyword evidence="4 6" id="KW-0472">Membrane</keyword>
<sequence>MRKGITKILLIMMLSFVSNFYISDVSSAATEDTVVLKMVDNKNPKAWKISAEIVRDGKNIPANNTTEQVKIVVGRMDNYITKGKIEIATDQDGIAYLDLEQLYKEDKTAPKESYVVLLPLSINNKLLNGNSENLEEKMTEECFKQLKTQTTSSTSSSAGVTTSTTISKEKESGETSVSSSQKKENESSSTTSSSEAKDTTSTSSTSQAATTTQSSEKTTSVAPKAKRNFLPYILLILIALLTVGGVALFFWVKRRREQEQLELIELFYKEEVRRMRERREKRRKRRKKVPRNT</sequence>
<evidence type="ECO:0000313" key="9">
    <source>
        <dbReference type="Proteomes" id="UP000190328"/>
    </source>
</evidence>
<dbReference type="PANTHER" id="PTHR15549:SF6">
    <property type="entry name" value="MID2 DOMAIN-CONTAINING PROTEIN"/>
    <property type="match status" value="1"/>
</dbReference>
<keyword evidence="7" id="KW-0732">Signal</keyword>
<feature type="signal peptide" evidence="7">
    <location>
        <begin position="1"/>
        <end position="23"/>
    </location>
</feature>
<protein>
    <recommendedName>
        <fullName evidence="10">LPXTG-motif cell wall anchor domain-containing protein</fullName>
    </recommendedName>
</protein>
<feature type="transmembrane region" description="Helical" evidence="6">
    <location>
        <begin position="229"/>
        <end position="252"/>
    </location>
</feature>
<keyword evidence="2 6" id="KW-0812">Transmembrane</keyword>
<dbReference type="EMBL" id="FUXI01000006">
    <property type="protein sequence ID" value="SJZ57446.1"/>
    <property type="molecule type" value="Genomic_DNA"/>
</dbReference>
<accession>A0A1T4LS55</accession>
<dbReference type="PANTHER" id="PTHR15549">
    <property type="entry name" value="PAIRED IMMUNOGLOBULIN-LIKE TYPE 2 RECEPTOR"/>
    <property type="match status" value="1"/>
</dbReference>
<keyword evidence="3 6" id="KW-1133">Transmembrane helix</keyword>
<evidence type="ECO:0000256" key="3">
    <source>
        <dbReference type="ARBA" id="ARBA00022989"/>
    </source>
</evidence>
<evidence type="ECO:0008006" key="10">
    <source>
        <dbReference type="Google" id="ProtNLM"/>
    </source>
</evidence>
<dbReference type="STRING" id="263852.SAMN02745116_00785"/>
<evidence type="ECO:0000256" key="6">
    <source>
        <dbReference type="SAM" id="Phobius"/>
    </source>
</evidence>
<evidence type="ECO:0000256" key="2">
    <source>
        <dbReference type="ARBA" id="ARBA00022692"/>
    </source>
</evidence>
<feature type="chain" id="PRO_5039553477" description="LPXTG-motif cell wall anchor domain-containing protein" evidence="7">
    <location>
        <begin position="24"/>
        <end position="293"/>
    </location>
</feature>
<dbReference type="InterPro" id="IPR051694">
    <property type="entry name" value="Immunoregulatory_rcpt-like"/>
</dbReference>
<organism evidence="8 9">
    <name type="scientific">Pilibacter termitis</name>
    <dbReference type="NCBI Taxonomy" id="263852"/>
    <lineage>
        <taxon>Bacteria</taxon>
        <taxon>Bacillati</taxon>
        <taxon>Bacillota</taxon>
        <taxon>Bacilli</taxon>
        <taxon>Lactobacillales</taxon>
        <taxon>Enterococcaceae</taxon>
        <taxon>Pilibacter</taxon>
    </lineage>
</organism>
<evidence type="ECO:0000256" key="5">
    <source>
        <dbReference type="SAM" id="MobiDB-lite"/>
    </source>
</evidence>
<evidence type="ECO:0000256" key="7">
    <source>
        <dbReference type="SAM" id="SignalP"/>
    </source>
</evidence>
<dbReference type="GO" id="GO:0071944">
    <property type="term" value="C:cell periphery"/>
    <property type="evidence" value="ECO:0007669"/>
    <property type="project" value="UniProtKB-ARBA"/>
</dbReference>
<evidence type="ECO:0000256" key="1">
    <source>
        <dbReference type="ARBA" id="ARBA00004167"/>
    </source>
</evidence>
<evidence type="ECO:0000313" key="8">
    <source>
        <dbReference type="EMBL" id="SJZ57446.1"/>
    </source>
</evidence>
<dbReference type="GO" id="GO:0016020">
    <property type="term" value="C:membrane"/>
    <property type="evidence" value="ECO:0007669"/>
    <property type="project" value="UniProtKB-SubCell"/>
</dbReference>
<keyword evidence="9" id="KW-1185">Reference proteome</keyword>
<dbReference type="Proteomes" id="UP000190328">
    <property type="component" value="Unassembled WGS sequence"/>
</dbReference>
<evidence type="ECO:0000256" key="4">
    <source>
        <dbReference type="ARBA" id="ARBA00023136"/>
    </source>
</evidence>
<name>A0A1T4LS55_9ENTE</name>
<proteinExistence type="predicted"/>
<dbReference type="AlphaFoldDB" id="A0A1T4LS55"/>
<dbReference type="RefSeq" id="WP_078806736.1">
    <property type="nucleotide sequence ID" value="NZ_FUXI01000006.1"/>
</dbReference>
<feature type="compositionally biased region" description="Low complexity" evidence="5">
    <location>
        <begin position="148"/>
        <end position="166"/>
    </location>
</feature>
<comment type="subcellular location">
    <subcellularLocation>
        <location evidence="1">Membrane</location>
        <topology evidence="1">Single-pass membrane protein</topology>
    </subcellularLocation>
</comment>